<dbReference type="EMBL" id="UINC01040557">
    <property type="protein sequence ID" value="SVB40605.1"/>
    <property type="molecule type" value="Genomic_DNA"/>
</dbReference>
<organism evidence="2">
    <name type="scientific">marine metagenome</name>
    <dbReference type="NCBI Taxonomy" id="408172"/>
    <lineage>
        <taxon>unclassified sequences</taxon>
        <taxon>metagenomes</taxon>
        <taxon>ecological metagenomes</taxon>
    </lineage>
</organism>
<gene>
    <name evidence="2" type="ORF">METZ01_LOCUS193459</name>
</gene>
<evidence type="ECO:0000259" key="1">
    <source>
        <dbReference type="PROSITE" id="PS50206"/>
    </source>
</evidence>
<proteinExistence type="predicted"/>
<sequence length="130" mass="14910">MNSYFFNINKIQNQVIKYMPKKYQGEPYNRITSKELYALSKTEEIRIIDVRELSEYNSGHILESELISLNNIEDWVKGNEIHDKTVFVCQVGVRSALACEIAAAYGVLEDNLFNLEGGVNEWTSEGLDLK</sequence>
<dbReference type="SMART" id="SM00450">
    <property type="entry name" value="RHOD"/>
    <property type="match status" value="1"/>
</dbReference>
<accession>A0A382DQW3</accession>
<dbReference type="PROSITE" id="PS50206">
    <property type="entry name" value="RHODANESE_3"/>
    <property type="match status" value="1"/>
</dbReference>
<name>A0A382DQW3_9ZZZZ</name>
<dbReference type="InterPro" id="IPR050229">
    <property type="entry name" value="GlpE_sulfurtransferase"/>
</dbReference>
<dbReference type="InterPro" id="IPR036873">
    <property type="entry name" value="Rhodanese-like_dom_sf"/>
</dbReference>
<dbReference type="InterPro" id="IPR001763">
    <property type="entry name" value="Rhodanese-like_dom"/>
</dbReference>
<dbReference type="SUPFAM" id="SSF52821">
    <property type="entry name" value="Rhodanese/Cell cycle control phosphatase"/>
    <property type="match status" value="1"/>
</dbReference>
<evidence type="ECO:0000313" key="2">
    <source>
        <dbReference type="EMBL" id="SVB40605.1"/>
    </source>
</evidence>
<dbReference type="CDD" id="cd00158">
    <property type="entry name" value="RHOD"/>
    <property type="match status" value="1"/>
</dbReference>
<protein>
    <recommendedName>
        <fullName evidence="1">Rhodanese domain-containing protein</fullName>
    </recommendedName>
</protein>
<dbReference type="Gene3D" id="3.40.250.10">
    <property type="entry name" value="Rhodanese-like domain"/>
    <property type="match status" value="1"/>
</dbReference>
<dbReference type="PANTHER" id="PTHR43031:SF1">
    <property type="entry name" value="PYRIDINE NUCLEOTIDE-DISULPHIDE OXIDOREDUCTASE"/>
    <property type="match status" value="1"/>
</dbReference>
<dbReference type="AlphaFoldDB" id="A0A382DQW3"/>
<feature type="domain" description="Rhodanese" evidence="1">
    <location>
        <begin position="41"/>
        <end position="130"/>
    </location>
</feature>
<dbReference type="Pfam" id="PF00581">
    <property type="entry name" value="Rhodanese"/>
    <property type="match status" value="1"/>
</dbReference>
<dbReference type="PANTHER" id="PTHR43031">
    <property type="entry name" value="FAD-DEPENDENT OXIDOREDUCTASE"/>
    <property type="match status" value="1"/>
</dbReference>
<reference evidence="2" key="1">
    <citation type="submission" date="2018-05" db="EMBL/GenBank/DDBJ databases">
        <authorList>
            <person name="Lanie J.A."/>
            <person name="Ng W.-L."/>
            <person name="Kazmierczak K.M."/>
            <person name="Andrzejewski T.M."/>
            <person name="Davidsen T.M."/>
            <person name="Wayne K.J."/>
            <person name="Tettelin H."/>
            <person name="Glass J.I."/>
            <person name="Rusch D."/>
            <person name="Podicherti R."/>
            <person name="Tsui H.-C.T."/>
            <person name="Winkler M.E."/>
        </authorList>
    </citation>
    <scope>NUCLEOTIDE SEQUENCE</scope>
</reference>